<organism evidence="1">
    <name type="scientific">Glycine max</name>
    <name type="common">Soybean</name>
    <name type="synonym">Glycine hispida</name>
    <dbReference type="NCBI Taxonomy" id="3847"/>
    <lineage>
        <taxon>Eukaryota</taxon>
        <taxon>Viridiplantae</taxon>
        <taxon>Streptophyta</taxon>
        <taxon>Embryophyta</taxon>
        <taxon>Tracheophyta</taxon>
        <taxon>Spermatophyta</taxon>
        <taxon>Magnoliopsida</taxon>
        <taxon>eudicotyledons</taxon>
        <taxon>Gunneridae</taxon>
        <taxon>Pentapetalae</taxon>
        <taxon>rosids</taxon>
        <taxon>fabids</taxon>
        <taxon>Fabales</taxon>
        <taxon>Fabaceae</taxon>
        <taxon>Papilionoideae</taxon>
        <taxon>50 kb inversion clade</taxon>
        <taxon>NPAAA clade</taxon>
        <taxon>indigoferoid/millettioid clade</taxon>
        <taxon>Phaseoleae</taxon>
        <taxon>Glycine</taxon>
        <taxon>Glycine subgen. Soja</taxon>
    </lineage>
</organism>
<sequence>MYVPGALVFATTVICKNLDVASRVARTYGLDCITLEGGVTSDKLIRRWKILWCSVVWNTWIARNSCIFRDQAFDRKVLMQNIMFHTWCSR</sequence>
<dbReference type="EMBL" id="CM000838">
    <property type="protein sequence ID" value="KRH59682.1"/>
    <property type="molecule type" value="Genomic_DNA"/>
</dbReference>
<gene>
    <name evidence="1" type="ORF">GLYMA_05G197800</name>
</gene>
<accession>A0A0R0K356</accession>
<evidence type="ECO:0000313" key="3">
    <source>
        <dbReference type="Proteomes" id="UP000008827"/>
    </source>
</evidence>
<reference evidence="2" key="2">
    <citation type="submission" date="2018-02" db="UniProtKB">
        <authorList>
            <consortium name="EnsemblPlants"/>
        </authorList>
    </citation>
    <scope>IDENTIFICATION</scope>
    <source>
        <strain evidence="2">Williams 82</strain>
    </source>
</reference>
<protein>
    <submittedName>
        <fullName evidence="1 2">Uncharacterized protein</fullName>
    </submittedName>
</protein>
<keyword evidence="3" id="KW-1185">Reference proteome</keyword>
<evidence type="ECO:0000313" key="2">
    <source>
        <dbReference type="EnsemblPlants" id="KRH59682"/>
    </source>
</evidence>
<dbReference type="InterPro" id="IPR036277">
    <property type="entry name" value="SMC_hinge_sf"/>
</dbReference>
<dbReference type="SUPFAM" id="SSF75553">
    <property type="entry name" value="Smc hinge domain"/>
    <property type="match status" value="1"/>
</dbReference>
<name>A0A0R0K356_SOYBN</name>
<dbReference type="GO" id="GO:0005524">
    <property type="term" value="F:ATP binding"/>
    <property type="evidence" value="ECO:0007669"/>
    <property type="project" value="InterPro"/>
</dbReference>
<dbReference type="GO" id="GO:0005694">
    <property type="term" value="C:chromosome"/>
    <property type="evidence" value="ECO:0007669"/>
    <property type="project" value="InterPro"/>
</dbReference>
<reference evidence="1 2" key="1">
    <citation type="journal article" date="2010" name="Nature">
        <title>Genome sequence of the palaeopolyploid soybean.</title>
        <authorList>
            <person name="Schmutz J."/>
            <person name="Cannon S.B."/>
            <person name="Schlueter J."/>
            <person name="Ma J."/>
            <person name="Mitros T."/>
            <person name="Nelson W."/>
            <person name="Hyten D.L."/>
            <person name="Song Q."/>
            <person name="Thelen J.J."/>
            <person name="Cheng J."/>
            <person name="Xu D."/>
            <person name="Hellsten U."/>
            <person name="May G.D."/>
            <person name="Yu Y."/>
            <person name="Sakurai T."/>
            <person name="Umezawa T."/>
            <person name="Bhattacharyya M.K."/>
            <person name="Sandhu D."/>
            <person name="Valliyodan B."/>
            <person name="Lindquist E."/>
            <person name="Peto M."/>
            <person name="Grant D."/>
            <person name="Shu S."/>
            <person name="Goodstein D."/>
            <person name="Barry K."/>
            <person name="Futrell-Griggs M."/>
            <person name="Abernathy B."/>
            <person name="Du J."/>
            <person name="Tian Z."/>
            <person name="Zhu L."/>
            <person name="Gill N."/>
            <person name="Joshi T."/>
            <person name="Libault M."/>
            <person name="Sethuraman A."/>
            <person name="Zhang X.-C."/>
            <person name="Shinozaki K."/>
            <person name="Nguyen H.T."/>
            <person name="Wing R.A."/>
            <person name="Cregan P."/>
            <person name="Specht J."/>
            <person name="Grimwood J."/>
            <person name="Rokhsar D."/>
            <person name="Stacey G."/>
            <person name="Shoemaker R.C."/>
            <person name="Jackson S.A."/>
        </authorList>
    </citation>
    <scope>NUCLEOTIDE SEQUENCE</scope>
    <source>
        <strain evidence="2">cv. Williams 82</strain>
        <tissue evidence="1">Callus</tissue>
    </source>
</reference>
<dbReference type="EnsemblPlants" id="KRH59682">
    <property type="protein sequence ID" value="KRH59682"/>
    <property type="gene ID" value="GLYMA_05G197800"/>
</dbReference>
<dbReference type="Proteomes" id="UP000008827">
    <property type="component" value="Chromosome 5"/>
</dbReference>
<dbReference type="AlphaFoldDB" id="A0A0R0K356"/>
<dbReference type="Gramene" id="KRH59682">
    <property type="protein sequence ID" value="KRH59682"/>
    <property type="gene ID" value="GLYMA_05G197800"/>
</dbReference>
<dbReference type="SMR" id="A0A0R0K356"/>
<dbReference type="InParanoid" id="A0A0R0K356"/>
<dbReference type="GO" id="GO:0051276">
    <property type="term" value="P:chromosome organization"/>
    <property type="evidence" value="ECO:0007669"/>
    <property type="project" value="InterPro"/>
</dbReference>
<reference evidence="1" key="3">
    <citation type="submission" date="2018-07" db="EMBL/GenBank/DDBJ databases">
        <title>WGS assembly of Glycine max.</title>
        <authorList>
            <person name="Schmutz J."/>
            <person name="Cannon S."/>
            <person name="Schlueter J."/>
            <person name="Ma J."/>
            <person name="Mitros T."/>
            <person name="Nelson W."/>
            <person name="Hyten D."/>
            <person name="Song Q."/>
            <person name="Thelen J."/>
            <person name="Cheng J."/>
            <person name="Xu D."/>
            <person name="Hellsten U."/>
            <person name="May G."/>
            <person name="Yu Y."/>
            <person name="Sakurai T."/>
            <person name="Umezawa T."/>
            <person name="Bhattacharyya M."/>
            <person name="Sandhu D."/>
            <person name="Valliyodan B."/>
            <person name="Lindquist E."/>
            <person name="Peto M."/>
            <person name="Grant D."/>
            <person name="Shu S."/>
            <person name="Goodstein D."/>
            <person name="Barry K."/>
            <person name="Futrell-Griggs M."/>
            <person name="Abernathy B."/>
            <person name="Du J."/>
            <person name="Tian Z."/>
            <person name="Zhu L."/>
            <person name="Gill N."/>
            <person name="Joshi T."/>
            <person name="Libault M."/>
            <person name="Sethuraman A."/>
            <person name="Zhang X."/>
            <person name="Shinozaki K."/>
            <person name="Nguyen H."/>
            <person name="Wing R."/>
            <person name="Cregan P."/>
            <person name="Specht J."/>
            <person name="Grimwood J."/>
            <person name="Rokhsar D."/>
            <person name="Stacey G."/>
            <person name="Shoemaker R."/>
            <person name="Jackson S."/>
        </authorList>
    </citation>
    <scope>NUCLEOTIDE SEQUENCE</scope>
    <source>
        <tissue evidence="1">Callus</tissue>
    </source>
</reference>
<proteinExistence type="predicted"/>
<evidence type="ECO:0000313" key="1">
    <source>
        <dbReference type="EMBL" id="KRH59682.1"/>
    </source>
</evidence>